<comment type="caution">
    <text evidence="2">The sequence shown here is derived from an EMBL/GenBank/DDBJ whole genome shotgun (WGS) entry which is preliminary data.</text>
</comment>
<evidence type="ECO:0000313" key="3">
    <source>
        <dbReference type="Proteomes" id="UP000324241"/>
    </source>
</evidence>
<dbReference type="OrthoDB" id="2520703at2759"/>
<feature type="domain" description="Leucine-rich repeat" evidence="1">
    <location>
        <begin position="263"/>
        <end position="431"/>
    </location>
</feature>
<dbReference type="Pfam" id="PF24969">
    <property type="entry name" value="LRR_15"/>
    <property type="match status" value="1"/>
</dbReference>
<dbReference type="InterPro" id="IPR032675">
    <property type="entry name" value="LRR_dom_sf"/>
</dbReference>
<accession>A0A5M9M707</accession>
<evidence type="ECO:0000313" key="2">
    <source>
        <dbReference type="EMBL" id="KAA8642531.1"/>
    </source>
</evidence>
<dbReference type="RefSeq" id="XP_033421893.1">
    <property type="nucleotide sequence ID" value="XM_033576038.1"/>
</dbReference>
<name>A0A5M9M707_9EURO</name>
<protein>
    <recommendedName>
        <fullName evidence="1">Leucine-rich repeat domain-containing protein</fullName>
    </recommendedName>
</protein>
<sequence length="505" mass="57621">MTPVTRSEAKNSLKFANLPTETLQLIFGWFCLHCRGKDQLIPPYTNLYGTQQRDKPSWYSLERHTLFSLCLVSRRFCGIAQAILYHEFVLGYGDSWLSMIYVWNGRLTSFMRVVTQRQDLAALVKRIYIHPYLLEFIDNKEAQATLRNAAHALRIKPSGDLVTMLLAALPNLEHCSLQVRTFPIDSVSLSDLYAAGISRLPFKTIDISLHASSRQSCYHLLRLDMRALTIFKLSTCLETLNLHMCGGIRRRDLFPFLPNLKTLRITYSRLSEQDLEGLLSSCNSLRTFVYEATGHPMQNIYRCPMLDGSDHFQPFNAVKYLSRHCATLKSLHLDLRLRDLSTRTDGRNTFSFQGFTALEHLFFNPSELYRRPLADSPADSQLLVQLLPPSIISLHLAGPISHALPRLVKGLLSLVDSVSQGKFPSLKQVRCDAEQRPDNKYTMSAIFAAAGISFSYNSWPRSEATLKDSDTQLLSPSSELHTFYNYDDEYLEPMLLPLEEDYEDL</sequence>
<gene>
    <name evidence="2" type="ORF">ATNIH1004_011476</name>
</gene>
<organism evidence="2 3">
    <name type="scientific">Aspergillus tanneri</name>
    <dbReference type="NCBI Taxonomy" id="1220188"/>
    <lineage>
        <taxon>Eukaryota</taxon>
        <taxon>Fungi</taxon>
        <taxon>Dikarya</taxon>
        <taxon>Ascomycota</taxon>
        <taxon>Pezizomycotina</taxon>
        <taxon>Eurotiomycetes</taxon>
        <taxon>Eurotiomycetidae</taxon>
        <taxon>Eurotiales</taxon>
        <taxon>Aspergillaceae</taxon>
        <taxon>Aspergillus</taxon>
        <taxon>Aspergillus subgen. Circumdati</taxon>
    </lineage>
</organism>
<dbReference type="Proteomes" id="UP000324241">
    <property type="component" value="Unassembled WGS sequence"/>
</dbReference>
<dbReference type="VEuPathDB" id="FungiDB:EYZ11_009274"/>
<evidence type="ECO:0000259" key="1">
    <source>
        <dbReference type="Pfam" id="PF24969"/>
    </source>
</evidence>
<dbReference type="EMBL" id="QUQM01000008">
    <property type="protein sequence ID" value="KAA8642531.1"/>
    <property type="molecule type" value="Genomic_DNA"/>
</dbReference>
<reference evidence="2 3" key="1">
    <citation type="submission" date="2019-08" db="EMBL/GenBank/DDBJ databases">
        <title>The genome sequence of a newly discovered highly antifungal drug resistant Aspergillus species, Aspergillus tanneri NIH 1004.</title>
        <authorList>
            <person name="Mounaud S."/>
            <person name="Singh I."/>
            <person name="Joardar V."/>
            <person name="Pakala S."/>
            <person name="Pakala S."/>
            <person name="Venepally P."/>
            <person name="Chung J.K."/>
            <person name="Losada L."/>
            <person name="Nierman W.C."/>
        </authorList>
    </citation>
    <scope>NUCLEOTIDE SEQUENCE [LARGE SCALE GENOMIC DNA]</scope>
    <source>
        <strain evidence="2 3">NIH1004</strain>
    </source>
</reference>
<dbReference type="GeneID" id="54334177"/>
<dbReference type="SUPFAM" id="SSF52047">
    <property type="entry name" value="RNI-like"/>
    <property type="match status" value="1"/>
</dbReference>
<dbReference type="AlphaFoldDB" id="A0A5M9M707"/>
<dbReference type="Gene3D" id="3.80.10.10">
    <property type="entry name" value="Ribonuclease Inhibitor"/>
    <property type="match status" value="1"/>
</dbReference>
<dbReference type="InterPro" id="IPR056867">
    <property type="entry name" value="LRR_15"/>
</dbReference>
<proteinExistence type="predicted"/>